<dbReference type="SFLD" id="SFLDG01020">
    <property type="entry name" value="Terpene_Cyclase_Like_2"/>
    <property type="match status" value="1"/>
</dbReference>
<keyword evidence="6" id="KW-1185">Reference proteome</keyword>
<dbReference type="SUPFAM" id="SSF48576">
    <property type="entry name" value="Terpenoid synthases"/>
    <property type="match status" value="1"/>
</dbReference>
<dbReference type="Proteomes" id="UP001610563">
    <property type="component" value="Unassembled WGS sequence"/>
</dbReference>
<comment type="cofactor">
    <cofactor evidence="1 4">
        <name>Mg(2+)</name>
        <dbReference type="ChEBI" id="CHEBI:18420"/>
    </cofactor>
</comment>
<evidence type="ECO:0000256" key="1">
    <source>
        <dbReference type="ARBA" id="ARBA00001946"/>
    </source>
</evidence>
<evidence type="ECO:0000256" key="2">
    <source>
        <dbReference type="ARBA" id="ARBA00006333"/>
    </source>
</evidence>
<evidence type="ECO:0000256" key="4">
    <source>
        <dbReference type="RuleBase" id="RU366034"/>
    </source>
</evidence>
<keyword evidence="3 4" id="KW-0460">Magnesium</keyword>
<proteinExistence type="inferred from homology"/>
<dbReference type="PANTHER" id="PTHR35201:SF4">
    <property type="entry name" value="BETA-PINACENE SYNTHASE-RELATED"/>
    <property type="match status" value="1"/>
</dbReference>
<reference evidence="5 6" key="1">
    <citation type="submission" date="2024-07" db="EMBL/GenBank/DDBJ databases">
        <title>Section-level genome sequencing and comparative genomics of Aspergillus sections Usti and Cavernicolus.</title>
        <authorList>
            <consortium name="Lawrence Berkeley National Laboratory"/>
            <person name="Nybo J.L."/>
            <person name="Vesth T.C."/>
            <person name="Theobald S."/>
            <person name="Frisvad J.C."/>
            <person name="Larsen T.O."/>
            <person name="Kjaerboelling I."/>
            <person name="Rothschild-Mancinelli K."/>
            <person name="Lyhne E.K."/>
            <person name="Kogle M.E."/>
            <person name="Barry K."/>
            <person name="Clum A."/>
            <person name="Na H."/>
            <person name="Ledsgaard L."/>
            <person name="Lin J."/>
            <person name="Lipzen A."/>
            <person name="Kuo A."/>
            <person name="Riley R."/>
            <person name="Mondo S."/>
            <person name="Labutti K."/>
            <person name="Haridas S."/>
            <person name="Pangalinan J."/>
            <person name="Salamov A.A."/>
            <person name="Simmons B.A."/>
            <person name="Magnuson J.K."/>
            <person name="Chen J."/>
            <person name="Drula E."/>
            <person name="Henrissat B."/>
            <person name="Wiebenga A."/>
            <person name="Lubbers R.J."/>
            <person name="Gomes A.C."/>
            <person name="Makela M.R."/>
            <person name="Stajich J."/>
            <person name="Grigoriev I.V."/>
            <person name="Mortensen U.H."/>
            <person name="De Vries R.P."/>
            <person name="Baker S.E."/>
            <person name="Andersen M.R."/>
        </authorList>
    </citation>
    <scope>NUCLEOTIDE SEQUENCE [LARGE SCALE GENOMIC DNA]</scope>
    <source>
        <strain evidence="5 6">CBS 209.92</strain>
    </source>
</reference>
<protein>
    <recommendedName>
        <fullName evidence="4">Terpene synthase</fullName>
        <ecNumber evidence="4">4.2.3.-</ecNumber>
    </recommendedName>
</protein>
<keyword evidence="4" id="KW-0479">Metal-binding</keyword>
<evidence type="ECO:0000313" key="6">
    <source>
        <dbReference type="Proteomes" id="UP001610563"/>
    </source>
</evidence>
<comment type="similarity">
    <text evidence="2 4">Belongs to the terpene synthase family.</text>
</comment>
<evidence type="ECO:0000256" key="3">
    <source>
        <dbReference type="ARBA" id="ARBA00022842"/>
    </source>
</evidence>
<sequence>MSFSNATQDNFWRSLEGQHVQVPHLPQLFPTWKAKIHPEYERVRDGVLNPWIRRWVDDDTTCRKLQEAEFGVFAAILCADAPFDRLCTVAKYFAWYFIWDDIFDCGSLQGKPLAMKAYRDASMQYIKHQLLPENPCPDLSRYSVELQKALECWAEVGTHIRSVCDRGICEVLSSAMLDYISAVDDANALFQDGAVPSVEAYWRRRDYAAGVYPTIATIPFALGVDITPAYAATAEMQALWKSTSYLVHITNDMLSLRKELKDGQIENIVPVLMLNNGLSINEAIQRSYHFAEENARGVESKAAVLLSRADEKQSDVAIAFARGCMDIAAGLLYWSYSGERYFKASELDAENVFHFCIISKETKEHVRHGNIVQHLLSANSHSGIPAVAVGSLVAMVCGGL</sequence>
<accession>A0ABR4FWN7</accession>
<dbReference type="InterPro" id="IPR008949">
    <property type="entry name" value="Isoprenoid_synthase_dom_sf"/>
</dbReference>
<comment type="caution">
    <text evidence="5">The sequence shown here is derived from an EMBL/GenBank/DDBJ whole genome shotgun (WGS) entry which is preliminary data.</text>
</comment>
<dbReference type="Pfam" id="PF19086">
    <property type="entry name" value="Terpene_syn_C_2"/>
    <property type="match status" value="1"/>
</dbReference>
<gene>
    <name evidence="5" type="ORF">BJX66DRAFT_340993</name>
</gene>
<dbReference type="EC" id="4.2.3.-" evidence="4"/>
<dbReference type="PANTHER" id="PTHR35201">
    <property type="entry name" value="TERPENE SYNTHASE"/>
    <property type="match status" value="1"/>
</dbReference>
<name>A0ABR4FWN7_9EURO</name>
<dbReference type="SFLD" id="SFLDS00005">
    <property type="entry name" value="Isoprenoid_Synthase_Type_I"/>
    <property type="match status" value="1"/>
</dbReference>
<keyword evidence="4" id="KW-0456">Lyase</keyword>
<evidence type="ECO:0000313" key="5">
    <source>
        <dbReference type="EMBL" id="KAL2787681.1"/>
    </source>
</evidence>
<dbReference type="EMBL" id="JBFTWV010000092">
    <property type="protein sequence ID" value="KAL2787681.1"/>
    <property type="molecule type" value="Genomic_DNA"/>
</dbReference>
<dbReference type="InterPro" id="IPR034686">
    <property type="entry name" value="Terpene_cyclase-like_2"/>
</dbReference>
<organism evidence="5 6">
    <name type="scientific">Aspergillus keveii</name>
    <dbReference type="NCBI Taxonomy" id="714993"/>
    <lineage>
        <taxon>Eukaryota</taxon>
        <taxon>Fungi</taxon>
        <taxon>Dikarya</taxon>
        <taxon>Ascomycota</taxon>
        <taxon>Pezizomycotina</taxon>
        <taxon>Eurotiomycetes</taxon>
        <taxon>Eurotiomycetidae</taxon>
        <taxon>Eurotiales</taxon>
        <taxon>Aspergillaceae</taxon>
        <taxon>Aspergillus</taxon>
        <taxon>Aspergillus subgen. Nidulantes</taxon>
    </lineage>
</organism>
<dbReference type="Gene3D" id="1.10.600.10">
    <property type="entry name" value="Farnesyl Diphosphate Synthase"/>
    <property type="match status" value="1"/>
</dbReference>